<evidence type="ECO:0000256" key="8">
    <source>
        <dbReference type="ARBA" id="ARBA00023163"/>
    </source>
</evidence>
<evidence type="ECO:0000259" key="13">
    <source>
        <dbReference type="Pfam" id="PF20645"/>
    </source>
</evidence>
<keyword evidence="6" id="KW-0805">Transcription regulation</keyword>
<evidence type="ECO:0000256" key="7">
    <source>
        <dbReference type="ARBA" id="ARBA00023125"/>
    </source>
</evidence>
<evidence type="ECO:0000256" key="9">
    <source>
        <dbReference type="ARBA" id="ARBA00023242"/>
    </source>
</evidence>
<proteinExistence type="inferred from homology"/>
<keyword evidence="10" id="KW-0812">Transmembrane</keyword>
<dbReference type="AlphaFoldDB" id="A0AAV5RUL5"/>
<evidence type="ECO:0000256" key="10">
    <source>
        <dbReference type="SAM" id="Phobius"/>
    </source>
</evidence>
<dbReference type="Proteomes" id="UP001377567">
    <property type="component" value="Unassembled WGS sequence"/>
</dbReference>
<dbReference type="GO" id="GO:0070860">
    <property type="term" value="C:RNA polymerase I core factor complex"/>
    <property type="evidence" value="ECO:0007669"/>
    <property type="project" value="InterPro"/>
</dbReference>
<keyword evidence="15" id="KW-1185">Reference proteome</keyword>
<dbReference type="InterPro" id="IPR048538">
    <property type="entry name" value="Rrn7_cyclin_C"/>
</dbReference>
<evidence type="ECO:0000256" key="6">
    <source>
        <dbReference type="ARBA" id="ARBA00023015"/>
    </source>
</evidence>
<reference evidence="14 15" key="1">
    <citation type="journal article" date="2023" name="Elife">
        <title>Identification of key yeast species and microbe-microbe interactions impacting larval growth of Drosophila in the wild.</title>
        <authorList>
            <person name="Mure A."/>
            <person name="Sugiura Y."/>
            <person name="Maeda R."/>
            <person name="Honda K."/>
            <person name="Sakurai N."/>
            <person name="Takahashi Y."/>
            <person name="Watada M."/>
            <person name="Katoh T."/>
            <person name="Gotoh A."/>
            <person name="Gotoh Y."/>
            <person name="Taniguchi I."/>
            <person name="Nakamura K."/>
            <person name="Hayashi T."/>
            <person name="Katayama T."/>
            <person name="Uemura T."/>
            <person name="Hattori Y."/>
        </authorList>
    </citation>
    <scope>NUCLEOTIDE SEQUENCE [LARGE SCALE GENOMIC DNA]</scope>
    <source>
        <strain evidence="14 15">KH-74</strain>
    </source>
</reference>
<evidence type="ECO:0000259" key="12">
    <source>
        <dbReference type="Pfam" id="PF20644"/>
    </source>
</evidence>
<dbReference type="Pfam" id="PF20645">
    <property type="entry name" value="Rrn7_cyclin_C"/>
    <property type="match status" value="1"/>
</dbReference>
<dbReference type="Pfam" id="PF20644">
    <property type="entry name" value="Rrn7_cyclin_N"/>
    <property type="match status" value="1"/>
</dbReference>
<comment type="caution">
    <text evidence="14">The sequence shown here is derived from an EMBL/GenBank/DDBJ whole genome shotgun (WGS) entry which is preliminary data.</text>
</comment>
<feature type="domain" description="RRN7-type" evidence="11">
    <location>
        <begin position="5"/>
        <end position="37"/>
    </location>
</feature>
<keyword evidence="8" id="KW-0804">Transcription</keyword>
<dbReference type="InterPro" id="IPR021752">
    <property type="entry name" value="TF_Rrn7_Zf"/>
</dbReference>
<organism evidence="14 15">
    <name type="scientific">Maudiozyma humilis</name>
    <name type="common">Sour dough yeast</name>
    <name type="synonym">Kazachstania humilis</name>
    <dbReference type="NCBI Taxonomy" id="51915"/>
    <lineage>
        <taxon>Eukaryota</taxon>
        <taxon>Fungi</taxon>
        <taxon>Dikarya</taxon>
        <taxon>Ascomycota</taxon>
        <taxon>Saccharomycotina</taxon>
        <taxon>Saccharomycetes</taxon>
        <taxon>Saccharomycetales</taxon>
        <taxon>Saccharomycetaceae</taxon>
        <taxon>Maudiozyma</taxon>
    </lineage>
</organism>
<keyword evidence="7" id="KW-0238">DNA-binding</keyword>
<dbReference type="InterPro" id="IPR033599">
    <property type="entry name" value="TAF1B/Rrn7"/>
</dbReference>
<dbReference type="GO" id="GO:0001164">
    <property type="term" value="F:RNA polymerase I core promoter sequence-specific DNA binding"/>
    <property type="evidence" value="ECO:0007669"/>
    <property type="project" value="InterPro"/>
</dbReference>
<evidence type="ECO:0000256" key="5">
    <source>
        <dbReference type="ARBA" id="ARBA00022833"/>
    </source>
</evidence>
<name>A0AAV5RUL5_MAUHU</name>
<feature type="transmembrane region" description="Helical" evidence="10">
    <location>
        <begin position="183"/>
        <end position="201"/>
    </location>
</feature>
<keyword evidence="9" id="KW-0539">Nucleus</keyword>
<dbReference type="GO" id="GO:0008270">
    <property type="term" value="F:zinc ion binding"/>
    <property type="evidence" value="ECO:0007669"/>
    <property type="project" value="UniProtKB-KW"/>
</dbReference>
<keyword evidence="4" id="KW-0863">Zinc-finger</keyword>
<evidence type="ECO:0000313" key="15">
    <source>
        <dbReference type="Proteomes" id="UP001377567"/>
    </source>
</evidence>
<evidence type="ECO:0000259" key="11">
    <source>
        <dbReference type="Pfam" id="PF11781"/>
    </source>
</evidence>
<dbReference type="Pfam" id="PF11781">
    <property type="entry name" value="Zn_ribbon_RRN7"/>
    <property type="match status" value="1"/>
</dbReference>
<keyword evidence="10" id="KW-1133">Transmembrane helix</keyword>
<evidence type="ECO:0000256" key="1">
    <source>
        <dbReference type="ARBA" id="ARBA00004604"/>
    </source>
</evidence>
<accession>A0AAV5RUL5</accession>
<feature type="domain" description="Rrn7/TAF1B C-terminal cyclin" evidence="13">
    <location>
        <begin position="252"/>
        <end position="422"/>
    </location>
</feature>
<sequence>MSAYIRGPVCGIDNCPSQLWRIIAGRRTCQYGHVMEGDIEFNDEDVTANTGVITRRLNLTTNASGNFQSSFNNSQLRNSQIVSKDKKIYGEPARTLFLRSVQYILRAQCKWLVSNESYPLEYEHVVKLVWMEYLTHMSPDNDDTNNDAFSGDDTEVDNYYTTDEATQSDGTGYSRRRTRKNKISSTGLSITTTVAILYISAIRLRLPIFTSDFIRYICVTKFPFFKANMILPKVWRTKLPNYYLGQLDGKKIPNNGQLIRKIVSTCAKIELGPRFCSAINTEGLVLKLLLDSNLPPEFFLSTLHLIRTMDGDTLLGLFGSDTRKFVTFYKFPEIRVISYFILSLRWTLMCAITKNGGYTYPTPWIKALMNKSGFDDTERRDTEKQITHLFCSKSRDNTRHASENVINWDETRTTDFLNWVERFYLTVNDRSAEGETKDGLTIDQRIAKRKLEKIVPLQSDNFELSTISTSTDTFLDQLQNKFIQLNNIMREDLPENIHQEDMNERSRCISLLEEKLINNFSSSFGLSEEILKSSILRLERHCISTMKHS</sequence>
<comment type="similarity">
    <text evidence="2">Belongs to the RRN7/TAF1B family.</text>
</comment>
<dbReference type="GO" id="GO:0042790">
    <property type="term" value="P:nucleolar large rRNA transcription by RNA polymerase I"/>
    <property type="evidence" value="ECO:0007669"/>
    <property type="project" value="TreeGrafter"/>
</dbReference>
<dbReference type="EMBL" id="BTGD01000005">
    <property type="protein sequence ID" value="GMM55334.1"/>
    <property type="molecule type" value="Genomic_DNA"/>
</dbReference>
<dbReference type="PANTHER" id="PTHR31576">
    <property type="entry name" value="TATA BOX-BINDING PROTEIN-ASSOCIATED FACTOR RNA POLYMERASE I SUBUNIT B"/>
    <property type="match status" value="1"/>
</dbReference>
<dbReference type="InterPro" id="IPR048540">
    <property type="entry name" value="Rrn7_cyclin_N"/>
</dbReference>
<gene>
    <name evidence="14" type="ORF">DAKH74_019500</name>
</gene>
<keyword evidence="5" id="KW-0862">Zinc</keyword>
<evidence type="ECO:0000256" key="3">
    <source>
        <dbReference type="ARBA" id="ARBA00022723"/>
    </source>
</evidence>
<protein>
    <submittedName>
        <fullName evidence="14">Rrn7 protein</fullName>
    </submittedName>
</protein>
<keyword evidence="3" id="KW-0479">Metal-binding</keyword>
<comment type="subcellular location">
    <subcellularLocation>
        <location evidence="1">Nucleus</location>
        <location evidence="1">Nucleolus</location>
    </subcellularLocation>
</comment>
<dbReference type="PANTHER" id="PTHR31576:SF2">
    <property type="entry name" value="TATA BOX-BINDING PROTEIN-ASSOCIATED FACTOR RNA POLYMERASE I SUBUNIT B"/>
    <property type="match status" value="1"/>
</dbReference>
<evidence type="ECO:0000256" key="4">
    <source>
        <dbReference type="ARBA" id="ARBA00022771"/>
    </source>
</evidence>
<evidence type="ECO:0000256" key="2">
    <source>
        <dbReference type="ARBA" id="ARBA00006899"/>
    </source>
</evidence>
<evidence type="ECO:0000313" key="14">
    <source>
        <dbReference type="EMBL" id="GMM55334.1"/>
    </source>
</evidence>
<keyword evidence="10" id="KW-0472">Membrane</keyword>
<feature type="domain" description="Rrn7/TAF1B N-terminal cyclin" evidence="12">
    <location>
        <begin position="101"/>
        <end position="233"/>
    </location>
</feature>